<dbReference type="SMART" id="SM00271">
    <property type="entry name" value="DnaJ"/>
    <property type="match status" value="1"/>
</dbReference>
<feature type="transmembrane region" description="Helical" evidence="4">
    <location>
        <begin position="349"/>
        <end position="368"/>
    </location>
</feature>
<keyword evidence="1" id="KW-0677">Repeat</keyword>
<dbReference type="InterPro" id="IPR001623">
    <property type="entry name" value="DnaJ_domain"/>
</dbReference>
<dbReference type="PANTHER" id="PTHR45188:SF2">
    <property type="entry name" value="DNAJ HOMOLOG SUBFAMILY C MEMBER 7"/>
    <property type="match status" value="1"/>
</dbReference>
<gene>
    <name evidence="6" type="ORF">NJ959_24720</name>
</gene>
<keyword evidence="4" id="KW-0812">Transmembrane</keyword>
<dbReference type="EMBL" id="JAMZMM010000366">
    <property type="protein sequence ID" value="MCP2731636.1"/>
    <property type="molecule type" value="Genomic_DNA"/>
</dbReference>
<feature type="repeat" description="TPR" evidence="3">
    <location>
        <begin position="119"/>
        <end position="152"/>
    </location>
</feature>
<evidence type="ECO:0000256" key="3">
    <source>
        <dbReference type="PROSITE-ProRule" id="PRU00339"/>
    </source>
</evidence>
<name>A0AAE3GVV6_9CYAN</name>
<feature type="transmembrane region" description="Helical" evidence="4">
    <location>
        <begin position="312"/>
        <end position="337"/>
    </location>
</feature>
<dbReference type="SUPFAM" id="SSF46565">
    <property type="entry name" value="Chaperone J-domain"/>
    <property type="match status" value="1"/>
</dbReference>
<dbReference type="CDD" id="cd06257">
    <property type="entry name" value="DnaJ"/>
    <property type="match status" value="1"/>
</dbReference>
<feature type="transmembrane region" description="Helical" evidence="4">
    <location>
        <begin position="405"/>
        <end position="426"/>
    </location>
</feature>
<evidence type="ECO:0000256" key="2">
    <source>
        <dbReference type="ARBA" id="ARBA00022803"/>
    </source>
</evidence>
<feature type="repeat" description="TPR" evidence="3">
    <location>
        <begin position="153"/>
        <end position="186"/>
    </location>
</feature>
<dbReference type="PANTHER" id="PTHR45188">
    <property type="entry name" value="DNAJ PROTEIN P58IPK HOMOLOG"/>
    <property type="match status" value="1"/>
</dbReference>
<keyword evidence="4" id="KW-0472">Membrane</keyword>
<dbReference type="SMART" id="SM00028">
    <property type="entry name" value="TPR"/>
    <property type="match status" value="4"/>
</dbReference>
<keyword evidence="2 3" id="KW-0802">TPR repeat</keyword>
<dbReference type="PRINTS" id="PR00625">
    <property type="entry name" value="JDOMAIN"/>
</dbReference>
<evidence type="ECO:0000256" key="4">
    <source>
        <dbReference type="SAM" id="Phobius"/>
    </source>
</evidence>
<dbReference type="AlphaFoldDB" id="A0AAE3GVV6"/>
<dbReference type="InterPro" id="IPR036869">
    <property type="entry name" value="J_dom_sf"/>
</dbReference>
<feature type="domain" description="J" evidence="5">
    <location>
        <begin position="6"/>
        <end position="71"/>
    </location>
</feature>
<dbReference type="PROSITE" id="PS50076">
    <property type="entry name" value="DNAJ_2"/>
    <property type="match status" value="1"/>
</dbReference>
<proteinExistence type="predicted"/>
<dbReference type="PROSITE" id="PS00636">
    <property type="entry name" value="DNAJ_1"/>
    <property type="match status" value="1"/>
</dbReference>
<dbReference type="Pfam" id="PF00226">
    <property type="entry name" value="DnaJ"/>
    <property type="match status" value="1"/>
</dbReference>
<dbReference type="InterPro" id="IPR018253">
    <property type="entry name" value="DnaJ_domain_CS"/>
</dbReference>
<dbReference type="InterPro" id="IPR011990">
    <property type="entry name" value="TPR-like_helical_dom_sf"/>
</dbReference>
<dbReference type="SUPFAM" id="SSF48452">
    <property type="entry name" value="TPR-like"/>
    <property type="match status" value="1"/>
</dbReference>
<dbReference type="Pfam" id="PF13181">
    <property type="entry name" value="TPR_8"/>
    <property type="match status" value="1"/>
</dbReference>
<keyword evidence="4" id="KW-1133">Transmembrane helix</keyword>
<dbReference type="InterPro" id="IPR019734">
    <property type="entry name" value="TPR_rpt"/>
</dbReference>
<keyword evidence="7" id="KW-1185">Reference proteome</keyword>
<evidence type="ECO:0000259" key="5">
    <source>
        <dbReference type="PROSITE" id="PS50076"/>
    </source>
</evidence>
<dbReference type="Gene3D" id="1.25.40.10">
    <property type="entry name" value="Tetratricopeptide repeat domain"/>
    <property type="match status" value="2"/>
</dbReference>
<dbReference type="Gene3D" id="1.10.287.110">
    <property type="entry name" value="DnaJ domain"/>
    <property type="match status" value="1"/>
</dbReference>
<protein>
    <submittedName>
        <fullName evidence="6">DnaJ domain-containing protein</fullName>
    </submittedName>
</protein>
<evidence type="ECO:0000256" key="1">
    <source>
        <dbReference type="ARBA" id="ARBA00022737"/>
    </source>
</evidence>
<dbReference type="RefSeq" id="WP_254014371.1">
    <property type="nucleotide sequence ID" value="NZ_JAMZMM010000366.1"/>
</dbReference>
<comment type="caution">
    <text evidence="6">The sequence shown here is derived from an EMBL/GenBank/DDBJ whole genome shotgun (WGS) entry which is preliminary data.</text>
</comment>
<feature type="transmembrane region" description="Helical" evidence="4">
    <location>
        <begin position="283"/>
        <end position="306"/>
    </location>
</feature>
<organism evidence="6 7">
    <name type="scientific">Limnofasciculus baicalensis BBK-W-15</name>
    <dbReference type="NCBI Taxonomy" id="2699891"/>
    <lineage>
        <taxon>Bacteria</taxon>
        <taxon>Bacillati</taxon>
        <taxon>Cyanobacteriota</taxon>
        <taxon>Cyanophyceae</taxon>
        <taxon>Coleofasciculales</taxon>
        <taxon>Coleofasciculaceae</taxon>
        <taxon>Limnofasciculus</taxon>
        <taxon>Limnofasciculus baicalensis</taxon>
    </lineage>
</organism>
<evidence type="ECO:0000313" key="7">
    <source>
        <dbReference type="Proteomes" id="UP001204953"/>
    </source>
</evidence>
<dbReference type="Proteomes" id="UP001204953">
    <property type="component" value="Unassembled WGS sequence"/>
</dbReference>
<reference evidence="6" key="1">
    <citation type="submission" date="2022-06" db="EMBL/GenBank/DDBJ databases">
        <title>New cyanobacteria of genus Symplocastrum in benthos of Lake Baikal.</title>
        <authorList>
            <person name="Sorokovikova E."/>
            <person name="Tikhonova I."/>
            <person name="Krasnopeev A."/>
            <person name="Evseev P."/>
            <person name="Gladkikh A."/>
            <person name="Belykh O."/>
        </authorList>
    </citation>
    <scope>NUCLEOTIDE SEQUENCE</scope>
    <source>
        <strain evidence="6">BBK-W-15</strain>
    </source>
</reference>
<evidence type="ECO:0000313" key="6">
    <source>
        <dbReference type="EMBL" id="MCP2731636.1"/>
    </source>
</evidence>
<feature type="transmembrane region" description="Helical" evidence="4">
    <location>
        <begin position="374"/>
        <end position="393"/>
    </location>
</feature>
<sequence>MPQSPNYYNILEISRNATSGEIKKAYRRLARQYHPDLHPENPAAVERFKAICQAYQILSNPEDRSQYDREFNYNRSETKTPGMTAQDFYIRAVSKGIDKDYQGAIKDCTRAIEINPNFVEAYVERGTSRYKLGDARATLQDCTQALSINPKFAPAYYYQGKARYRLGYTQAAISAYTQAIDHNSNYPESYYYRGSANIDLKEYDLAVADLTKATELFNAQGDKTSYQLAREALKSLNQNLAKQNPAIILKTAIADGLGAFVSCGLNPVGGLYPTFTRFTQERAVAVGIVLAAIFDICFVSGVYAGWRDLFQVSIIKLIFVGIVPFIALTIISAIARLLFRCHGSLAGDIFLAGAALMPLSILAVASGISTQLGSHIMIIITVFCSCYTILLLYGGCTQISNLSEITAALLVPAMILATGWISYWSFIVMLGT</sequence>
<accession>A0AAE3GVV6</accession>
<dbReference type="PROSITE" id="PS50005">
    <property type="entry name" value="TPR"/>
    <property type="match status" value="2"/>
</dbReference>